<evidence type="ECO:0000313" key="3">
    <source>
        <dbReference type="Proteomes" id="UP000774326"/>
    </source>
</evidence>
<organism evidence="2 3">
    <name type="scientific">Wickerhamomyces pijperi</name>
    <name type="common">Yeast</name>
    <name type="synonym">Pichia pijperi</name>
    <dbReference type="NCBI Taxonomy" id="599730"/>
    <lineage>
        <taxon>Eukaryota</taxon>
        <taxon>Fungi</taxon>
        <taxon>Dikarya</taxon>
        <taxon>Ascomycota</taxon>
        <taxon>Saccharomycotina</taxon>
        <taxon>Saccharomycetes</taxon>
        <taxon>Phaffomycetales</taxon>
        <taxon>Wickerhamomycetaceae</taxon>
        <taxon>Wickerhamomyces</taxon>
    </lineage>
</organism>
<feature type="signal peptide" evidence="1">
    <location>
        <begin position="1"/>
        <end position="21"/>
    </location>
</feature>
<reference evidence="2" key="2">
    <citation type="submission" date="2021-01" db="EMBL/GenBank/DDBJ databases">
        <authorList>
            <person name="Schikora-Tamarit M.A."/>
        </authorList>
    </citation>
    <scope>NUCLEOTIDE SEQUENCE</scope>
    <source>
        <strain evidence="2">CBS2887</strain>
    </source>
</reference>
<name>A0A9P8TNV2_WICPI</name>
<proteinExistence type="predicted"/>
<comment type="caution">
    <text evidence="2">The sequence shown here is derived from an EMBL/GenBank/DDBJ whole genome shotgun (WGS) entry which is preliminary data.</text>
</comment>
<keyword evidence="3" id="KW-1185">Reference proteome</keyword>
<evidence type="ECO:0000256" key="1">
    <source>
        <dbReference type="SAM" id="SignalP"/>
    </source>
</evidence>
<evidence type="ECO:0000313" key="2">
    <source>
        <dbReference type="EMBL" id="KAH3685176.1"/>
    </source>
</evidence>
<accession>A0A9P8TNV2</accession>
<feature type="chain" id="PRO_5040239280" evidence="1">
    <location>
        <begin position="22"/>
        <end position="200"/>
    </location>
</feature>
<gene>
    <name evidence="2" type="ORF">WICPIJ_003837</name>
</gene>
<keyword evidence="1" id="KW-0732">Signal</keyword>
<reference evidence="2" key="1">
    <citation type="journal article" date="2021" name="Open Biol.">
        <title>Shared evolutionary footprints suggest mitochondrial oxidative damage underlies multiple complex I losses in fungi.</title>
        <authorList>
            <person name="Schikora-Tamarit M.A."/>
            <person name="Marcet-Houben M."/>
            <person name="Nosek J."/>
            <person name="Gabaldon T."/>
        </authorList>
    </citation>
    <scope>NUCLEOTIDE SEQUENCE</scope>
    <source>
        <strain evidence="2">CBS2887</strain>
    </source>
</reference>
<dbReference type="AlphaFoldDB" id="A0A9P8TNV2"/>
<sequence length="200" mass="22120">MLYLFSWVWILVTWVSDWVNSQVDVANLVLNSSLDSVNFVICAEEEVSRSLYFVEISLTFNSSSAVAAPSKAIIFSELAEFCVLNDLLDSVSSLTYSSLFFNSSSFDFNSDSKEVNFVVLSTNELFKVSTSAATNLTASNSDFKEPTSLAETEDKSLNSFNFDSFSFKSSVKLSFFDSKSEMASFNVETSDSNSPTLTSF</sequence>
<dbReference type="Proteomes" id="UP000774326">
    <property type="component" value="Unassembled WGS sequence"/>
</dbReference>
<protein>
    <submittedName>
        <fullName evidence="2">Uncharacterized protein</fullName>
    </submittedName>
</protein>
<dbReference type="EMBL" id="JAEUBG010002103">
    <property type="protein sequence ID" value="KAH3685176.1"/>
    <property type="molecule type" value="Genomic_DNA"/>
</dbReference>